<protein>
    <recommendedName>
        <fullName evidence="3">Poly-beta-1,6 N-acetyl-D-glucosamine export porin PgaA</fullName>
    </recommendedName>
</protein>
<evidence type="ECO:0000313" key="2">
    <source>
        <dbReference type="Proteomes" id="UP001156974"/>
    </source>
</evidence>
<name>A0ABT6U618_9GAMM</name>
<reference evidence="1 2" key="1">
    <citation type="submission" date="2022-02" db="EMBL/GenBank/DDBJ databases">
        <title>Genome analysis of Beneficial Microorganisms for Coral consortium from Pocillopora damicornis.</title>
        <authorList>
            <person name="Rosado P.M."/>
            <person name="Cardoso P.M."/>
            <person name="Rosado J.G."/>
            <person name="Schultz J."/>
            <person name="Rocha U."/>
            <person name="Costa T.K."/>
            <person name="Peixoto R.S."/>
        </authorList>
    </citation>
    <scope>NUCLEOTIDE SEQUENCE [LARGE SCALE GENOMIC DNA]</scope>
    <source>
        <strain evidence="1 2">BMC5</strain>
    </source>
</reference>
<evidence type="ECO:0008006" key="3">
    <source>
        <dbReference type="Google" id="ProtNLM"/>
    </source>
</evidence>
<evidence type="ECO:0000313" key="1">
    <source>
        <dbReference type="EMBL" id="MDI4671628.1"/>
    </source>
</evidence>
<dbReference type="Proteomes" id="UP001156974">
    <property type="component" value="Unassembled WGS sequence"/>
</dbReference>
<proteinExistence type="predicted"/>
<organism evidence="1 2">
    <name type="scientific">Pseudoalteromonas shioyasakiensis</name>
    <dbReference type="NCBI Taxonomy" id="1190813"/>
    <lineage>
        <taxon>Bacteria</taxon>
        <taxon>Pseudomonadati</taxon>
        <taxon>Pseudomonadota</taxon>
        <taxon>Gammaproteobacteria</taxon>
        <taxon>Alteromonadales</taxon>
        <taxon>Pseudoalteromonadaceae</taxon>
        <taxon>Pseudoalteromonas</taxon>
    </lineage>
</organism>
<feature type="non-terminal residue" evidence="1">
    <location>
        <position position="1"/>
    </location>
</feature>
<gene>
    <name evidence="1" type="ORF">MKZ47_21495</name>
</gene>
<keyword evidence="2" id="KW-1185">Reference proteome</keyword>
<sequence>WHMTYANWLIESNDKNAADSWFADYQLPSNATDAEQSQWLALQVNYVNRFSDSNQRIAKLSELATRYPDNPELSEALINAHIEQANSNQAIIRFEQHVAKGQTVSTDTALAIATLARQQQRDDLADRIIAGQIN</sequence>
<accession>A0ABT6U618</accession>
<comment type="caution">
    <text evidence="1">The sequence shown here is derived from an EMBL/GenBank/DDBJ whole genome shotgun (WGS) entry which is preliminary data.</text>
</comment>
<dbReference type="EMBL" id="JAKUMG010000070">
    <property type="protein sequence ID" value="MDI4671628.1"/>
    <property type="molecule type" value="Genomic_DNA"/>
</dbReference>
<feature type="non-terminal residue" evidence="1">
    <location>
        <position position="134"/>
    </location>
</feature>